<organism evidence="3 4">
    <name type="scientific">Jaapia argillacea MUCL 33604</name>
    <dbReference type="NCBI Taxonomy" id="933084"/>
    <lineage>
        <taxon>Eukaryota</taxon>
        <taxon>Fungi</taxon>
        <taxon>Dikarya</taxon>
        <taxon>Basidiomycota</taxon>
        <taxon>Agaricomycotina</taxon>
        <taxon>Agaricomycetes</taxon>
        <taxon>Agaricomycetidae</taxon>
        <taxon>Jaapiales</taxon>
        <taxon>Jaapiaceae</taxon>
        <taxon>Jaapia</taxon>
    </lineage>
</organism>
<dbReference type="Proteomes" id="UP000027265">
    <property type="component" value="Unassembled WGS sequence"/>
</dbReference>
<dbReference type="InterPro" id="IPR036047">
    <property type="entry name" value="F-box-like_dom_sf"/>
</dbReference>
<dbReference type="SMART" id="SM00256">
    <property type="entry name" value="FBOX"/>
    <property type="match status" value="1"/>
</dbReference>
<dbReference type="AlphaFoldDB" id="A0A067P6Q2"/>
<proteinExistence type="predicted"/>
<protein>
    <recommendedName>
        <fullName evidence="2">F-box domain-containing protein</fullName>
    </recommendedName>
</protein>
<evidence type="ECO:0000313" key="4">
    <source>
        <dbReference type="Proteomes" id="UP000027265"/>
    </source>
</evidence>
<evidence type="ECO:0000259" key="2">
    <source>
        <dbReference type="PROSITE" id="PS50181"/>
    </source>
</evidence>
<dbReference type="STRING" id="933084.A0A067P6Q2"/>
<dbReference type="EMBL" id="KL197783">
    <property type="protein sequence ID" value="KDQ49480.1"/>
    <property type="molecule type" value="Genomic_DNA"/>
</dbReference>
<dbReference type="SUPFAM" id="SSF81383">
    <property type="entry name" value="F-box domain"/>
    <property type="match status" value="1"/>
</dbReference>
<dbReference type="HOGENOM" id="CLU_010790_5_0_1"/>
<dbReference type="InterPro" id="IPR001810">
    <property type="entry name" value="F-box_dom"/>
</dbReference>
<name>A0A067P6Q2_9AGAM</name>
<feature type="domain" description="F-box" evidence="2">
    <location>
        <begin position="97"/>
        <end position="146"/>
    </location>
</feature>
<dbReference type="InParanoid" id="A0A067P6Q2"/>
<accession>A0A067P6Q2</accession>
<feature type="region of interest" description="Disordered" evidence="1">
    <location>
        <begin position="1"/>
        <end position="80"/>
    </location>
</feature>
<evidence type="ECO:0000313" key="3">
    <source>
        <dbReference type="EMBL" id="KDQ49480.1"/>
    </source>
</evidence>
<dbReference type="PROSITE" id="PS50181">
    <property type="entry name" value="FBOX"/>
    <property type="match status" value="1"/>
</dbReference>
<dbReference type="CDD" id="cd09917">
    <property type="entry name" value="F-box_SF"/>
    <property type="match status" value="1"/>
</dbReference>
<feature type="compositionally biased region" description="Polar residues" evidence="1">
    <location>
        <begin position="69"/>
        <end position="78"/>
    </location>
</feature>
<dbReference type="OrthoDB" id="2322499at2759"/>
<evidence type="ECO:0000256" key="1">
    <source>
        <dbReference type="SAM" id="MobiDB-lite"/>
    </source>
</evidence>
<dbReference type="Pfam" id="PF00646">
    <property type="entry name" value="F-box"/>
    <property type="match status" value="1"/>
</dbReference>
<sequence>MVQTRRQSGKLPPPRYAPVVVESAATQSDDEDGDEHDGFSSDLTEFESDEEDKDVYNGPPARKRAKTSALPSTGTTPTAKAAPLGAKVVGKKRVGKLSMLPQIPLDILFEIFGHLTPKDLLNLSCTDKLLRKTLMSRKSLSIWKNVRLAAEVPDGPDGMSEPAWAELIFGTTCQNCGAKGVTNIDFAIQKRCCVSCRKKHLVYAGRFEKKFPDFNPEIMELIPYTSNGGWAHGHSSSSKFFWEEDVHAACKALATYQKAVHMRTPGAKAALDEWKESKMEEVTRIVEASLCHRYVLVFLNHGSVLGGAEIAKKRVADIISRPVALGWDERDVERLRYRLDRDSSNKKELTDRGFRMIKPGLEASLAQYKAQRIAQETRARREARAKLLSSTYFDYKKTLPIKEWAFIPRLVDFMEMREMKEWVECDAEMGENGLGREVLERLFGEWSEGRKVMVEGLVREGLGSGLMDVESGQIAVGQAFPVFLCTSKGCAGDTRTSSFSSRLRSPAIIGIESALAHSCRVIVADPFRTIYYARYPDGELELAELKFCKRGGEAVDSILKLLGLDGEGGDDVVGEMDRVDARFVCEGCEPVAHKKVSRKLVKTWRQCVDHYIECDNDWHTTPSWKLLDEKKRKAVVQQQRDDAAQAHHWICGHCTYNAVKEGDKRTVVTHCKATHTNNSKPVEGKDIFYNPRLIRLQPKEIYMPYGSQAPVPVRKAVAVGGDGVFLCKRCDGKGRQRHFQLQGVQQHLRDKHKVGVEESKLDVDFEKLKGT</sequence>
<feature type="compositionally biased region" description="Acidic residues" evidence="1">
    <location>
        <begin position="44"/>
        <end position="53"/>
    </location>
</feature>
<reference evidence="4" key="1">
    <citation type="journal article" date="2014" name="Proc. Natl. Acad. Sci. U.S.A.">
        <title>Extensive sampling of basidiomycete genomes demonstrates inadequacy of the white-rot/brown-rot paradigm for wood decay fungi.</title>
        <authorList>
            <person name="Riley R."/>
            <person name="Salamov A.A."/>
            <person name="Brown D.W."/>
            <person name="Nagy L.G."/>
            <person name="Floudas D."/>
            <person name="Held B.W."/>
            <person name="Levasseur A."/>
            <person name="Lombard V."/>
            <person name="Morin E."/>
            <person name="Otillar R."/>
            <person name="Lindquist E.A."/>
            <person name="Sun H."/>
            <person name="LaButti K.M."/>
            <person name="Schmutz J."/>
            <person name="Jabbour D."/>
            <person name="Luo H."/>
            <person name="Baker S.E."/>
            <person name="Pisabarro A.G."/>
            <person name="Walton J.D."/>
            <person name="Blanchette R.A."/>
            <person name="Henrissat B."/>
            <person name="Martin F."/>
            <person name="Cullen D."/>
            <person name="Hibbett D.S."/>
            <person name="Grigoriev I.V."/>
        </authorList>
    </citation>
    <scope>NUCLEOTIDE SEQUENCE [LARGE SCALE GENOMIC DNA]</scope>
    <source>
        <strain evidence="4">MUCL 33604</strain>
    </source>
</reference>
<keyword evidence="4" id="KW-1185">Reference proteome</keyword>
<gene>
    <name evidence="3" type="ORF">JAAARDRAFT_200826</name>
</gene>